<proteinExistence type="predicted"/>
<evidence type="ECO:0000313" key="4">
    <source>
        <dbReference type="Proteomes" id="UP000070544"/>
    </source>
</evidence>
<feature type="compositionally biased region" description="Polar residues" evidence="1">
    <location>
        <begin position="391"/>
        <end position="403"/>
    </location>
</feature>
<gene>
    <name evidence="3" type="ORF">M427DRAFT_154672</name>
</gene>
<evidence type="ECO:0000313" key="3">
    <source>
        <dbReference type="EMBL" id="KXS16363.1"/>
    </source>
</evidence>
<sequence>MPTNIGDGAATATGSGTRVTATNGAQGFAPPPSSSPTSLGLEGSSSPPSPPSPSSPSSPASLSASPAPASVPLPGIIGGITAVLAVVIALVALRRHRRKNKDNGVPKFMEEMESAYYAGGGGGDEKQPYNPKSTIPYRAVSASGNHSPPPPPGGPPLETTRTSHSSNRNPFGDDYSDTASASGGAGGTFHQPVYTYQNTSHNATPLYTIRPTSAGGGDVSSGSGSGTYSWGSPPQEPPPSITSSNITVRAQRGKNPGGAGGYPGTRGAVRQQPTDPFTGPFDEYVQSPPAGATRVSPRTSLDHARRTSLDNARRTSLEGYAREVYTGRASLEHPVWPPVEHVARRPSIGSTAAVGVGGAAAGLGAAMRRQSSIGHDSALGRSVGGHVREYSTGQDTITASRMSPDSGKRSRRRSRVLAEAEQRARSRSGKRGSKYGGDAVEEQEQHEQEQERMVVEKAPVQTEQTRSQTKSKRASRVNTDDNGTTEKGSRSSKRASKIPPAVAQALLEPERDPEPNPRPPSASTTDSKRILHSIPITDEPETPRATAAGRTFPPPSTRRGSHPGADVEFMNSRPLSEVSTSTPSFVTAASDQGGFDFPRSPELAPTPAAVPFGDEMVELDWVDDEEGWGRRTVQQPPTRRLSRERKVPQMR</sequence>
<feature type="region of interest" description="Disordered" evidence="1">
    <location>
        <begin position="366"/>
        <end position="609"/>
    </location>
</feature>
<organism evidence="3 4">
    <name type="scientific">Gonapodya prolifera (strain JEL478)</name>
    <name type="common">Monoblepharis prolifera</name>
    <dbReference type="NCBI Taxonomy" id="1344416"/>
    <lineage>
        <taxon>Eukaryota</taxon>
        <taxon>Fungi</taxon>
        <taxon>Fungi incertae sedis</taxon>
        <taxon>Chytridiomycota</taxon>
        <taxon>Chytridiomycota incertae sedis</taxon>
        <taxon>Monoblepharidomycetes</taxon>
        <taxon>Monoblepharidales</taxon>
        <taxon>Gonapodyaceae</taxon>
        <taxon>Gonapodya</taxon>
    </lineage>
</organism>
<evidence type="ECO:0000256" key="2">
    <source>
        <dbReference type="SAM" id="Phobius"/>
    </source>
</evidence>
<feature type="transmembrane region" description="Helical" evidence="2">
    <location>
        <begin position="71"/>
        <end position="93"/>
    </location>
</feature>
<evidence type="ECO:0000256" key="1">
    <source>
        <dbReference type="SAM" id="MobiDB-lite"/>
    </source>
</evidence>
<feature type="compositionally biased region" description="Low complexity" evidence="1">
    <location>
        <begin position="1"/>
        <end position="22"/>
    </location>
</feature>
<feature type="compositionally biased region" description="Low complexity" evidence="1">
    <location>
        <begin position="35"/>
        <end position="46"/>
    </location>
</feature>
<keyword evidence="2" id="KW-1133">Transmembrane helix</keyword>
<accession>A0A139AIT8</accession>
<name>A0A139AIT8_GONPJ</name>
<keyword evidence="4" id="KW-1185">Reference proteome</keyword>
<feature type="compositionally biased region" description="Basic and acidic residues" evidence="1">
    <location>
        <begin position="300"/>
        <end position="314"/>
    </location>
</feature>
<dbReference type="EMBL" id="KQ965754">
    <property type="protein sequence ID" value="KXS16363.1"/>
    <property type="molecule type" value="Genomic_DNA"/>
</dbReference>
<feature type="compositionally biased region" description="Basic and acidic residues" evidence="1">
    <location>
        <begin position="443"/>
        <end position="455"/>
    </location>
</feature>
<protein>
    <submittedName>
        <fullName evidence="3">Uncharacterized protein</fullName>
    </submittedName>
</protein>
<reference evidence="3 4" key="1">
    <citation type="journal article" date="2015" name="Genome Biol. Evol.">
        <title>Phylogenomic analyses indicate that early fungi evolved digesting cell walls of algal ancestors of land plants.</title>
        <authorList>
            <person name="Chang Y."/>
            <person name="Wang S."/>
            <person name="Sekimoto S."/>
            <person name="Aerts A.L."/>
            <person name="Choi C."/>
            <person name="Clum A."/>
            <person name="LaButti K.M."/>
            <person name="Lindquist E.A."/>
            <person name="Yee Ngan C."/>
            <person name="Ohm R.A."/>
            <person name="Salamov A.A."/>
            <person name="Grigoriev I.V."/>
            <person name="Spatafora J.W."/>
            <person name="Berbee M.L."/>
        </authorList>
    </citation>
    <scope>NUCLEOTIDE SEQUENCE [LARGE SCALE GENOMIC DNA]</scope>
    <source>
        <strain evidence="3 4">JEL478</strain>
    </source>
</reference>
<feature type="region of interest" description="Disordered" evidence="1">
    <location>
        <begin position="206"/>
        <end position="314"/>
    </location>
</feature>
<feature type="region of interest" description="Disordered" evidence="1">
    <location>
        <begin position="119"/>
        <end position="186"/>
    </location>
</feature>
<feature type="compositionally biased region" description="Gly residues" evidence="1">
    <location>
        <begin position="214"/>
        <end position="225"/>
    </location>
</feature>
<dbReference type="AlphaFoldDB" id="A0A139AIT8"/>
<feature type="compositionally biased region" description="Low complexity" evidence="1">
    <location>
        <begin position="57"/>
        <end position="70"/>
    </location>
</feature>
<feature type="compositionally biased region" description="Polar residues" evidence="1">
    <location>
        <begin position="476"/>
        <end position="486"/>
    </location>
</feature>
<feature type="compositionally biased region" description="Pro residues" evidence="1">
    <location>
        <begin position="47"/>
        <end position="56"/>
    </location>
</feature>
<feature type="compositionally biased region" description="Polar residues" evidence="1">
    <location>
        <begin position="159"/>
        <end position="169"/>
    </location>
</feature>
<dbReference type="Proteomes" id="UP000070544">
    <property type="component" value="Unassembled WGS sequence"/>
</dbReference>
<keyword evidence="2" id="KW-0472">Membrane</keyword>
<feature type="region of interest" description="Disordered" evidence="1">
    <location>
        <begin position="1"/>
        <end position="70"/>
    </location>
</feature>
<feature type="compositionally biased region" description="Gly residues" evidence="1">
    <location>
        <begin position="255"/>
        <end position="264"/>
    </location>
</feature>
<keyword evidence="2" id="KW-0812">Transmembrane</keyword>
<feature type="compositionally biased region" description="Polar residues" evidence="1">
    <location>
        <begin position="573"/>
        <end position="590"/>
    </location>
</feature>
<feature type="region of interest" description="Disordered" evidence="1">
    <location>
        <begin position="623"/>
        <end position="651"/>
    </location>
</feature>